<dbReference type="KEGG" id="vg:24170903"/>
<protein>
    <submittedName>
        <fullName evidence="2">Pif6</fullName>
    </submittedName>
</protein>
<name>A0A0E3URR3_9ABAC</name>
<dbReference type="Pfam" id="PF05341">
    <property type="entry name" value="PIF6"/>
    <property type="match status" value="1"/>
</dbReference>
<evidence type="ECO:0000256" key="1">
    <source>
        <dbReference type="SAM" id="Phobius"/>
    </source>
</evidence>
<sequence>MVKWRILNSDRVEVSPEDREHAWKDLIIDVLKQCPRYNSYRTMINKANFENFDYKQPIVYEMSNEQLLINNEFLNKTLNRPFVIVSPINMRVAHVMFLFICSVLLIVVANFFTYNKEEVNKMIIESNAVV</sequence>
<evidence type="ECO:0000313" key="2">
    <source>
        <dbReference type="EMBL" id="AKC91699.1"/>
    </source>
</evidence>
<dbReference type="EMBL" id="KP752043">
    <property type="protein sequence ID" value="AKC91699.1"/>
    <property type="molecule type" value="Genomic_DNA"/>
</dbReference>
<organism evidence="2 3">
    <name type="scientific">Lambdina fiscellaria nucleopolyhedrovirus</name>
    <dbReference type="NCBI Taxonomy" id="1642929"/>
    <lineage>
        <taxon>Viruses</taxon>
        <taxon>Viruses incertae sedis</taxon>
        <taxon>Naldaviricetes</taxon>
        <taxon>Lefavirales</taxon>
        <taxon>Baculoviridae</taxon>
        <taxon>Alphabaculovirus</taxon>
        <taxon>Alphabaculovirus lafiscellariae</taxon>
    </lineage>
</organism>
<keyword evidence="1" id="KW-1133">Transmembrane helix</keyword>
<evidence type="ECO:0000313" key="3">
    <source>
        <dbReference type="Proteomes" id="UP000201190"/>
    </source>
</evidence>
<dbReference type="Proteomes" id="UP000201190">
    <property type="component" value="Segment"/>
</dbReference>
<keyword evidence="3" id="KW-1185">Reference proteome</keyword>
<dbReference type="OrthoDB" id="18095at10239"/>
<reference evidence="2 3" key="1">
    <citation type="journal article" date="2015" name="Genome Announc.">
        <title>Genome Sequence of an Alphabaculovirus Isolated from the Oak Looper, Lambdina fiscellaria, Contains a Putative 2-Kilobase-Pair Transposable Element Encoding a Transposase and a FLYWCH Domain-Containing Protein.</title>
        <authorList>
            <person name="Rohrmann G.F."/>
            <person name="Erlandson M.A."/>
            <person name="Theilmann D.A."/>
        </authorList>
    </citation>
    <scope>NUCLEOTIDE SEQUENCE [LARGE SCALE GENOMIC DNA]</scope>
    <source>
        <strain evidence="2">GR15</strain>
    </source>
</reference>
<dbReference type="RefSeq" id="YP_009133282.1">
    <property type="nucleotide sequence ID" value="NC_026922.1"/>
</dbReference>
<keyword evidence="1" id="KW-0472">Membrane</keyword>
<proteinExistence type="predicted"/>
<dbReference type="InterPro" id="IPR008005">
    <property type="entry name" value="PIF6"/>
</dbReference>
<accession>A0A0E3URR3</accession>
<dbReference type="GeneID" id="24170903"/>
<keyword evidence="1" id="KW-0812">Transmembrane</keyword>
<feature type="transmembrane region" description="Helical" evidence="1">
    <location>
        <begin position="92"/>
        <end position="112"/>
    </location>
</feature>